<evidence type="ECO:0000313" key="2">
    <source>
        <dbReference type="EMBL" id="VEL10208.1"/>
    </source>
</evidence>
<organism evidence="2 3">
    <name type="scientific">Protopolystoma xenopodis</name>
    <dbReference type="NCBI Taxonomy" id="117903"/>
    <lineage>
        <taxon>Eukaryota</taxon>
        <taxon>Metazoa</taxon>
        <taxon>Spiralia</taxon>
        <taxon>Lophotrochozoa</taxon>
        <taxon>Platyhelminthes</taxon>
        <taxon>Monogenea</taxon>
        <taxon>Polyopisthocotylea</taxon>
        <taxon>Polystomatidea</taxon>
        <taxon>Polystomatidae</taxon>
        <taxon>Protopolystoma</taxon>
    </lineage>
</organism>
<dbReference type="AlphaFoldDB" id="A0A3S5CI61"/>
<dbReference type="EMBL" id="CAAALY010008339">
    <property type="protein sequence ID" value="VEL10208.1"/>
    <property type="molecule type" value="Genomic_DNA"/>
</dbReference>
<proteinExistence type="predicted"/>
<sequence length="137" mass="15073">MIVPGVTNYVKEKLGRKFVEPPPFDLARSYQDSSSSAPLIFILSPGADPTMALLKFATDKGFGGSRFHSISLGQGQGPVAAKMIAQAKQEGSWVLLQNCHLAVSWMIQLEKICENLTNENTNAMFRLWLTSYPSPKL</sequence>
<dbReference type="Pfam" id="PF03028">
    <property type="entry name" value="Dynein_heavy"/>
    <property type="match status" value="1"/>
</dbReference>
<dbReference type="Gene3D" id="3.40.50.300">
    <property type="entry name" value="P-loop containing nucleotide triphosphate hydrolases"/>
    <property type="match status" value="1"/>
</dbReference>
<dbReference type="InterPro" id="IPR027417">
    <property type="entry name" value="P-loop_NTPase"/>
</dbReference>
<dbReference type="OrthoDB" id="5593012at2759"/>
<dbReference type="GO" id="GO:0030286">
    <property type="term" value="C:dynein complex"/>
    <property type="evidence" value="ECO:0007669"/>
    <property type="project" value="InterPro"/>
</dbReference>
<comment type="caution">
    <text evidence="2">The sequence shown here is derived from an EMBL/GenBank/DDBJ whole genome shotgun (WGS) entry which is preliminary data.</text>
</comment>
<evidence type="ECO:0000313" key="3">
    <source>
        <dbReference type="Proteomes" id="UP000784294"/>
    </source>
</evidence>
<dbReference type="FunFam" id="3.40.50.300:FF:000362">
    <property type="entry name" value="Dynein, axonemal, heavy chain 6"/>
    <property type="match status" value="1"/>
</dbReference>
<accession>A0A3S5CI61</accession>
<dbReference type="GO" id="GO:0008569">
    <property type="term" value="F:minus-end-directed microtubule motor activity"/>
    <property type="evidence" value="ECO:0007669"/>
    <property type="project" value="InterPro"/>
</dbReference>
<feature type="domain" description="Dynein heavy chain region D6 P-loop" evidence="1">
    <location>
        <begin position="35"/>
        <end position="137"/>
    </location>
</feature>
<dbReference type="GO" id="GO:0045505">
    <property type="term" value="F:dynein intermediate chain binding"/>
    <property type="evidence" value="ECO:0007669"/>
    <property type="project" value="InterPro"/>
</dbReference>
<name>A0A3S5CI61_9PLAT</name>
<dbReference type="InterPro" id="IPR026983">
    <property type="entry name" value="DHC"/>
</dbReference>
<dbReference type="GO" id="GO:0051959">
    <property type="term" value="F:dynein light intermediate chain binding"/>
    <property type="evidence" value="ECO:0007669"/>
    <property type="project" value="InterPro"/>
</dbReference>
<dbReference type="Proteomes" id="UP000784294">
    <property type="component" value="Unassembled WGS sequence"/>
</dbReference>
<evidence type="ECO:0000259" key="1">
    <source>
        <dbReference type="Pfam" id="PF03028"/>
    </source>
</evidence>
<keyword evidence="3" id="KW-1185">Reference proteome</keyword>
<dbReference type="GO" id="GO:0007018">
    <property type="term" value="P:microtubule-based movement"/>
    <property type="evidence" value="ECO:0007669"/>
    <property type="project" value="InterPro"/>
</dbReference>
<dbReference type="PANTHER" id="PTHR22878:SF70">
    <property type="entry name" value="DYNEIN HEAVY CHAIN 2, AXONEMAL"/>
    <property type="match status" value="1"/>
</dbReference>
<dbReference type="PANTHER" id="PTHR22878">
    <property type="entry name" value="DYNEIN HEAVY CHAIN 6, AXONEMAL-LIKE-RELATED"/>
    <property type="match status" value="1"/>
</dbReference>
<reference evidence="2" key="1">
    <citation type="submission" date="2018-11" db="EMBL/GenBank/DDBJ databases">
        <authorList>
            <consortium name="Pathogen Informatics"/>
        </authorList>
    </citation>
    <scope>NUCLEOTIDE SEQUENCE</scope>
</reference>
<gene>
    <name evidence="2" type="ORF">PXEA_LOCUS3648</name>
</gene>
<dbReference type="InterPro" id="IPR004273">
    <property type="entry name" value="Dynein_heavy_D6_P-loop"/>
</dbReference>
<protein>
    <recommendedName>
        <fullName evidence="1">Dynein heavy chain region D6 P-loop domain-containing protein</fullName>
    </recommendedName>
</protein>